<name>A0A3S5CN51_9PLAT</name>
<proteinExistence type="predicted"/>
<sequence length="194" mass="20742">MGSLNVPLKVSPEMGIGREPTSKPGQQLRHPTGFLNAFQQVPSGILSWPGLLGSGRKATCRQASRLCPTAVASNATSAIRTADASLAGWPQEATTAALRVNRLGQTPVSMANMADGNQEDGMGGWAGQASVEYLTGVGRHARHVYPILQKDLTEAEVFLIINVVLLGPMVRFEDVHRNFPKILSVGLNIQFSLI</sequence>
<keyword evidence="3" id="KW-1185">Reference proteome</keyword>
<feature type="region of interest" description="Disordered" evidence="1">
    <location>
        <begin position="1"/>
        <end position="26"/>
    </location>
</feature>
<dbReference type="Proteomes" id="UP000784294">
    <property type="component" value="Unassembled WGS sequence"/>
</dbReference>
<evidence type="ECO:0000256" key="1">
    <source>
        <dbReference type="SAM" id="MobiDB-lite"/>
    </source>
</evidence>
<dbReference type="AlphaFoldDB" id="A0A3S5CN51"/>
<accession>A0A3S5CN51</accession>
<gene>
    <name evidence="2" type="ORF">PXEA_LOCUS27984</name>
</gene>
<dbReference type="EMBL" id="CAAALY010247883">
    <property type="protein sequence ID" value="VEL34544.1"/>
    <property type="molecule type" value="Genomic_DNA"/>
</dbReference>
<evidence type="ECO:0000313" key="3">
    <source>
        <dbReference type="Proteomes" id="UP000784294"/>
    </source>
</evidence>
<organism evidence="2 3">
    <name type="scientific">Protopolystoma xenopodis</name>
    <dbReference type="NCBI Taxonomy" id="117903"/>
    <lineage>
        <taxon>Eukaryota</taxon>
        <taxon>Metazoa</taxon>
        <taxon>Spiralia</taxon>
        <taxon>Lophotrochozoa</taxon>
        <taxon>Platyhelminthes</taxon>
        <taxon>Monogenea</taxon>
        <taxon>Polyopisthocotylea</taxon>
        <taxon>Polystomatidea</taxon>
        <taxon>Polystomatidae</taxon>
        <taxon>Protopolystoma</taxon>
    </lineage>
</organism>
<evidence type="ECO:0000313" key="2">
    <source>
        <dbReference type="EMBL" id="VEL34544.1"/>
    </source>
</evidence>
<protein>
    <submittedName>
        <fullName evidence="2">Uncharacterized protein</fullName>
    </submittedName>
</protein>
<reference evidence="2" key="1">
    <citation type="submission" date="2018-11" db="EMBL/GenBank/DDBJ databases">
        <authorList>
            <consortium name="Pathogen Informatics"/>
        </authorList>
    </citation>
    <scope>NUCLEOTIDE SEQUENCE</scope>
</reference>
<comment type="caution">
    <text evidence="2">The sequence shown here is derived from an EMBL/GenBank/DDBJ whole genome shotgun (WGS) entry which is preliminary data.</text>
</comment>